<dbReference type="Pfam" id="PF06271">
    <property type="entry name" value="RDD"/>
    <property type="match status" value="1"/>
</dbReference>
<keyword evidence="4 5" id="KW-0472">Membrane</keyword>
<keyword evidence="2 5" id="KW-0812">Transmembrane</keyword>
<reference evidence="7" key="1">
    <citation type="submission" date="2014-05" db="EMBL/GenBank/DDBJ databases">
        <title>Key roles for freshwater Actinobacteria revealed by deep metagenomic sequencing.</title>
        <authorList>
            <person name="Ghai R."/>
            <person name="Mizuno C.M."/>
            <person name="Picazo A."/>
            <person name="Camacho A."/>
            <person name="Rodriguez-Valera F."/>
        </authorList>
    </citation>
    <scope>NUCLEOTIDE SEQUENCE</scope>
</reference>
<dbReference type="InterPro" id="IPR010432">
    <property type="entry name" value="RDD"/>
</dbReference>
<evidence type="ECO:0000256" key="5">
    <source>
        <dbReference type="SAM" id="Phobius"/>
    </source>
</evidence>
<keyword evidence="3 5" id="KW-1133">Transmembrane helix</keyword>
<gene>
    <name evidence="7" type="ORF">GM50_6255</name>
</gene>
<feature type="domain" description="RDD" evidence="6">
    <location>
        <begin position="28"/>
        <end position="101"/>
    </location>
</feature>
<dbReference type="EMBL" id="JNSK01000015">
    <property type="protein sequence ID" value="KGA19178.1"/>
    <property type="molecule type" value="Genomic_DNA"/>
</dbReference>
<dbReference type="GO" id="GO:0016020">
    <property type="term" value="C:membrane"/>
    <property type="evidence" value="ECO:0007669"/>
    <property type="project" value="UniProtKB-SubCell"/>
</dbReference>
<feature type="transmembrane region" description="Helical" evidence="5">
    <location>
        <begin position="50"/>
        <end position="70"/>
    </location>
</feature>
<dbReference type="AlphaFoldDB" id="A0A094SKY7"/>
<evidence type="ECO:0000256" key="2">
    <source>
        <dbReference type="ARBA" id="ARBA00022692"/>
    </source>
</evidence>
<sequence>MESTAIDPRFPRVGQGRRMLGLLVDWALCYFITWGFFAEPGTAAFTPIVYFLYLGQYLFFTILGGATPGHRIVGLQIVRFSDSQMPTPKQALIRTALLAIVITAITFDHNGRGINERLSGTVLIRKRKN</sequence>
<evidence type="ECO:0000256" key="3">
    <source>
        <dbReference type="ARBA" id="ARBA00022989"/>
    </source>
</evidence>
<comment type="caution">
    <text evidence="7">The sequence shown here is derived from an EMBL/GenBank/DDBJ whole genome shotgun (WGS) entry which is preliminary data.</text>
</comment>
<name>A0A094SKY7_9ZZZZ</name>
<comment type="subcellular location">
    <subcellularLocation>
        <location evidence="1">Membrane</location>
        <topology evidence="1">Multi-pass membrane protein</topology>
    </subcellularLocation>
</comment>
<protein>
    <recommendedName>
        <fullName evidence="6">RDD domain-containing protein</fullName>
    </recommendedName>
</protein>
<proteinExistence type="predicted"/>
<evidence type="ECO:0000256" key="4">
    <source>
        <dbReference type="ARBA" id="ARBA00023136"/>
    </source>
</evidence>
<organism evidence="7">
    <name type="scientific">freshwater metagenome</name>
    <dbReference type="NCBI Taxonomy" id="449393"/>
    <lineage>
        <taxon>unclassified sequences</taxon>
        <taxon>metagenomes</taxon>
        <taxon>ecological metagenomes</taxon>
    </lineage>
</organism>
<evidence type="ECO:0000256" key="1">
    <source>
        <dbReference type="ARBA" id="ARBA00004141"/>
    </source>
</evidence>
<evidence type="ECO:0000259" key="6">
    <source>
        <dbReference type="Pfam" id="PF06271"/>
    </source>
</evidence>
<feature type="transmembrane region" description="Helical" evidence="5">
    <location>
        <begin position="20"/>
        <end position="38"/>
    </location>
</feature>
<evidence type="ECO:0000313" key="7">
    <source>
        <dbReference type="EMBL" id="KGA19178.1"/>
    </source>
</evidence>
<accession>A0A094SKY7</accession>